<evidence type="ECO:0000313" key="2">
    <source>
        <dbReference type="EMBL" id="KAG8222861.1"/>
    </source>
</evidence>
<evidence type="ECO:0000313" key="3">
    <source>
        <dbReference type="Proteomes" id="UP000792457"/>
    </source>
</evidence>
<dbReference type="Gene3D" id="3.40.33.10">
    <property type="entry name" value="CAP"/>
    <property type="match status" value="1"/>
</dbReference>
<dbReference type="InterPro" id="IPR035940">
    <property type="entry name" value="CAP_sf"/>
</dbReference>
<dbReference type="EMBL" id="KZ308146">
    <property type="protein sequence ID" value="KAG8222861.1"/>
    <property type="molecule type" value="Genomic_DNA"/>
</dbReference>
<dbReference type="SUPFAM" id="SSF55797">
    <property type="entry name" value="PR-1-like"/>
    <property type="match status" value="1"/>
</dbReference>
<reference evidence="2" key="2">
    <citation type="submission" date="2017-10" db="EMBL/GenBank/DDBJ databases">
        <title>Ladona fulva Genome sequencing and assembly.</title>
        <authorList>
            <person name="Murali S."/>
            <person name="Richards S."/>
            <person name="Bandaranaike D."/>
            <person name="Bellair M."/>
            <person name="Blankenburg K."/>
            <person name="Chao H."/>
            <person name="Dinh H."/>
            <person name="Doddapaneni H."/>
            <person name="Dugan-Rocha S."/>
            <person name="Elkadiri S."/>
            <person name="Gnanaolivu R."/>
            <person name="Hernandez B."/>
            <person name="Skinner E."/>
            <person name="Javaid M."/>
            <person name="Lee S."/>
            <person name="Li M."/>
            <person name="Ming W."/>
            <person name="Munidasa M."/>
            <person name="Muniz J."/>
            <person name="Nguyen L."/>
            <person name="Hughes D."/>
            <person name="Osuji N."/>
            <person name="Pu L.-L."/>
            <person name="Puazo M."/>
            <person name="Qu C."/>
            <person name="Quiroz J."/>
            <person name="Raj R."/>
            <person name="Weissenberger G."/>
            <person name="Xin Y."/>
            <person name="Zou X."/>
            <person name="Han Y."/>
            <person name="Worley K."/>
            <person name="Muzny D."/>
            <person name="Gibbs R."/>
        </authorList>
    </citation>
    <scope>NUCLEOTIDE SEQUENCE</scope>
    <source>
        <strain evidence="2">Sampled in the wild</strain>
    </source>
</reference>
<feature type="compositionally biased region" description="Gly residues" evidence="1">
    <location>
        <begin position="54"/>
        <end position="77"/>
    </location>
</feature>
<feature type="compositionally biased region" description="Polar residues" evidence="1">
    <location>
        <begin position="193"/>
        <end position="208"/>
    </location>
</feature>
<gene>
    <name evidence="2" type="ORF">J437_LFUL003506</name>
</gene>
<organism evidence="2 3">
    <name type="scientific">Ladona fulva</name>
    <name type="common">Scarce chaser dragonfly</name>
    <name type="synonym">Libellula fulva</name>
    <dbReference type="NCBI Taxonomy" id="123851"/>
    <lineage>
        <taxon>Eukaryota</taxon>
        <taxon>Metazoa</taxon>
        <taxon>Ecdysozoa</taxon>
        <taxon>Arthropoda</taxon>
        <taxon>Hexapoda</taxon>
        <taxon>Insecta</taxon>
        <taxon>Pterygota</taxon>
        <taxon>Palaeoptera</taxon>
        <taxon>Odonata</taxon>
        <taxon>Epiprocta</taxon>
        <taxon>Anisoptera</taxon>
        <taxon>Libelluloidea</taxon>
        <taxon>Libellulidae</taxon>
        <taxon>Ladona</taxon>
    </lineage>
</organism>
<evidence type="ECO:0000256" key="1">
    <source>
        <dbReference type="SAM" id="MobiDB-lite"/>
    </source>
</evidence>
<accession>A0A8K0NUX8</accession>
<feature type="region of interest" description="Disordered" evidence="1">
    <location>
        <begin position="45"/>
        <end position="77"/>
    </location>
</feature>
<protein>
    <submittedName>
        <fullName evidence="2">Uncharacterized protein</fullName>
    </submittedName>
</protein>
<keyword evidence="3" id="KW-1185">Reference proteome</keyword>
<reference evidence="2" key="1">
    <citation type="submission" date="2013-04" db="EMBL/GenBank/DDBJ databases">
        <authorList>
            <person name="Qu J."/>
            <person name="Murali S.C."/>
            <person name="Bandaranaike D."/>
            <person name="Bellair M."/>
            <person name="Blankenburg K."/>
            <person name="Chao H."/>
            <person name="Dinh H."/>
            <person name="Doddapaneni H."/>
            <person name="Downs B."/>
            <person name="Dugan-Rocha S."/>
            <person name="Elkadiri S."/>
            <person name="Gnanaolivu R.D."/>
            <person name="Hernandez B."/>
            <person name="Javaid M."/>
            <person name="Jayaseelan J.C."/>
            <person name="Lee S."/>
            <person name="Li M."/>
            <person name="Ming W."/>
            <person name="Munidasa M."/>
            <person name="Muniz J."/>
            <person name="Nguyen L."/>
            <person name="Ongeri F."/>
            <person name="Osuji N."/>
            <person name="Pu L.-L."/>
            <person name="Puazo M."/>
            <person name="Qu C."/>
            <person name="Quiroz J."/>
            <person name="Raj R."/>
            <person name="Weissenberger G."/>
            <person name="Xin Y."/>
            <person name="Zou X."/>
            <person name="Han Y."/>
            <person name="Richards S."/>
            <person name="Worley K."/>
            <person name="Muzny D."/>
            <person name="Gibbs R."/>
        </authorList>
    </citation>
    <scope>NUCLEOTIDE SEQUENCE</scope>
    <source>
        <strain evidence="2">Sampled in the wild</strain>
    </source>
</reference>
<feature type="region of interest" description="Disordered" evidence="1">
    <location>
        <begin position="189"/>
        <end position="208"/>
    </location>
</feature>
<sequence length="208" mass="21806">MVWVGSKELGLGKARSRSGKVVVVANYRPPGNISGQFQQNVLPPIEIDISPSPGSGGGGGGGGGGTGGSAGGGGRGVGKGHKTGVGCLKGIRSRHECQHYNNNEDDSSNNNNDDDFLDEEKTDLTCACITGKRPDGCVVCSANNKYFNLVNNINCALRLSNDDEGVRRLEEDMVDWDLFSGDELVEGEDALSEYSSSNATSRSTEFGV</sequence>
<proteinExistence type="predicted"/>
<dbReference type="AlphaFoldDB" id="A0A8K0NUX8"/>
<dbReference type="Proteomes" id="UP000792457">
    <property type="component" value="Unassembled WGS sequence"/>
</dbReference>
<comment type="caution">
    <text evidence="2">The sequence shown here is derived from an EMBL/GenBank/DDBJ whole genome shotgun (WGS) entry which is preliminary data.</text>
</comment>
<name>A0A8K0NUX8_LADFU</name>
<dbReference type="OrthoDB" id="337038at2759"/>